<sequence length="426" mass="49688">MKESNYNIVFKTNSEQSVLFNSLTKKYILISTKYLNNYLSLIKEPNKYCNITELQPLLNKCKDCGLIIEDKMDELRLIQDFFYAQVNAPSYSLLIMTTYACNFRCWYCIQRHQDVTLNSIVEKRIKKHIEKYLSENKIKNFELSWFGGEPLLNFESIDSISMFAKSFCKQHGISFSCGITTNGSLLSEYIIDRMVDLGFKDYQITLDGDKRNHNKTKYNDKIDNSFDLILENIKMLVEKHPKAEVTLRINYTHKNFTEELPDHIDKVLHSVRNKVAILFRQVWQERDDDTLISKVTPIMLRLKEMGYGGIDDFGNFSMLSCYVEKKHYLSVFPDGSIDNCNNKPLQKARGNLNDKGEIIWKEDPKERVNNIFTIKSDCILCKYLPICMGPCPASREGSITNIKCQFKNPEEYFKNEIKQYVISTSK</sequence>
<dbReference type="GO" id="GO:0046872">
    <property type="term" value="F:metal ion binding"/>
    <property type="evidence" value="ECO:0007669"/>
    <property type="project" value="UniProtKB-KW"/>
</dbReference>
<evidence type="ECO:0000256" key="6">
    <source>
        <dbReference type="ARBA" id="ARBA00023014"/>
    </source>
</evidence>
<evidence type="ECO:0000256" key="5">
    <source>
        <dbReference type="ARBA" id="ARBA00023004"/>
    </source>
</evidence>
<keyword evidence="6" id="KW-0411">Iron-sulfur</keyword>
<feature type="domain" description="Radical SAM core" evidence="7">
    <location>
        <begin position="87"/>
        <end position="315"/>
    </location>
</feature>
<accession>E1GY85</accession>
<evidence type="ECO:0000313" key="8">
    <source>
        <dbReference type="EMBL" id="EFN90396.1"/>
    </source>
</evidence>
<dbReference type="RefSeq" id="WP_008450961.1">
    <property type="nucleotide sequence ID" value="NZ_ADFQ01000102.1"/>
</dbReference>
<keyword evidence="2" id="KW-0004">4Fe-4S</keyword>
<dbReference type="PANTHER" id="PTHR43787:SF3">
    <property type="entry name" value="ARYLSULFATASE REGULATORY PROTEIN"/>
    <property type="match status" value="1"/>
</dbReference>
<dbReference type="AlphaFoldDB" id="E1GY85"/>
<dbReference type="InterPro" id="IPR007197">
    <property type="entry name" value="rSAM"/>
</dbReference>
<dbReference type="SFLD" id="SFLDS00029">
    <property type="entry name" value="Radical_SAM"/>
    <property type="match status" value="1"/>
</dbReference>
<dbReference type="PANTHER" id="PTHR43787">
    <property type="entry name" value="FEMO COFACTOR BIOSYNTHESIS PROTEIN NIFB-RELATED"/>
    <property type="match status" value="1"/>
</dbReference>
<dbReference type="GO" id="GO:0003824">
    <property type="term" value="F:catalytic activity"/>
    <property type="evidence" value="ECO:0007669"/>
    <property type="project" value="InterPro"/>
</dbReference>
<dbReference type="GO" id="GO:0051539">
    <property type="term" value="F:4 iron, 4 sulfur cluster binding"/>
    <property type="evidence" value="ECO:0007669"/>
    <property type="project" value="UniProtKB-KW"/>
</dbReference>
<protein>
    <submittedName>
        <fullName evidence="8">Radical SAM domain protein</fullName>
    </submittedName>
</protein>
<dbReference type="PROSITE" id="PS51918">
    <property type="entry name" value="RADICAL_SAM"/>
    <property type="match status" value="1"/>
</dbReference>
<dbReference type="InterPro" id="IPR013785">
    <property type="entry name" value="Aldolase_TIM"/>
</dbReference>
<evidence type="ECO:0000256" key="2">
    <source>
        <dbReference type="ARBA" id="ARBA00022485"/>
    </source>
</evidence>
<gene>
    <name evidence="8" type="ORF">HMPREF9018_0039</name>
</gene>
<proteinExistence type="predicted"/>
<keyword evidence="5" id="KW-0408">Iron</keyword>
<name>E1GY85_9BACT</name>
<dbReference type="InterPro" id="IPR058240">
    <property type="entry name" value="rSAM_sf"/>
</dbReference>
<comment type="caution">
    <text evidence="8">The sequence shown here is derived from an EMBL/GenBank/DDBJ whole genome shotgun (WGS) entry which is preliminary data.</text>
</comment>
<dbReference type="NCBIfam" id="TIGR04085">
    <property type="entry name" value="rSAM_more_4Fe4S"/>
    <property type="match status" value="1"/>
</dbReference>
<dbReference type="Pfam" id="PF04055">
    <property type="entry name" value="Radical_SAM"/>
    <property type="match status" value="1"/>
</dbReference>
<keyword evidence="3" id="KW-0949">S-adenosyl-L-methionine</keyword>
<evidence type="ECO:0000313" key="9">
    <source>
        <dbReference type="Proteomes" id="UP000016016"/>
    </source>
</evidence>
<evidence type="ECO:0000256" key="1">
    <source>
        <dbReference type="ARBA" id="ARBA00001966"/>
    </source>
</evidence>
<dbReference type="SUPFAM" id="SSF102114">
    <property type="entry name" value="Radical SAM enzymes"/>
    <property type="match status" value="1"/>
</dbReference>
<dbReference type="SFLD" id="SFLDG01067">
    <property type="entry name" value="SPASM/twitch_domain_containing"/>
    <property type="match status" value="1"/>
</dbReference>
<reference evidence="8 9" key="1">
    <citation type="submission" date="2010-09" db="EMBL/GenBank/DDBJ databases">
        <authorList>
            <person name="Harkins D.M."/>
            <person name="Madupu R."/>
            <person name="Durkin A.S."/>
            <person name="Torralba M."/>
            <person name="Methe B."/>
            <person name="Sutton G.G."/>
            <person name="Nelson K.E."/>
        </authorList>
    </citation>
    <scope>NUCLEOTIDE SEQUENCE [LARGE SCALE GENOMIC DNA]</scope>
    <source>
        <strain evidence="8 9">CRIS 21A-A</strain>
    </source>
</reference>
<comment type="cofactor">
    <cofactor evidence="1">
        <name>[4Fe-4S] cluster</name>
        <dbReference type="ChEBI" id="CHEBI:49883"/>
    </cofactor>
</comment>
<dbReference type="InterPro" id="IPR023885">
    <property type="entry name" value="4Fe4S-binding_SPASM_dom"/>
</dbReference>
<dbReference type="Proteomes" id="UP000016016">
    <property type="component" value="Unassembled WGS sequence"/>
</dbReference>
<organism evidence="8 9">
    <name type="scientific">Prevotella amnii CRIS 21A-A</name>
    <dbReference type="NCBI Taxonomy" id="679191"/>
    <lineage>
        <taxon>Bacteria</taxon>
        <taxon>Pseudomonadati</taxon>
        <taxon>Bacteroidota</taxon>
        <taxon>Bacteroidia</taxon>
        <taxon>Bacteroidales</taxon>
        <taxon>Prevotellaceae</taxon>
        <taxon>Prevotella</taxon>
    </lineage>
</organism>
<dbReference type="EMBL" id="ADFQ01000102">
    <property type="protein sequence ID" value="EFN90396.1"/>
    <property type="molecule type" value="Genomic_DNA"/>
</dbReference>
<dbReference type="eggNOG" id="COG0641">
    <property type="taxonomic scope" value="Bacteria"/>
</dbReference>
<dbReference type="UniPathway" id="UPA00782"/>
<dbReference type="CDD" id="cd01335">
    <property type="entry name" value="Radical_SAM"/>
    <property type="match status" value="1"/>
</dbReference>
<dbReference type="Gene3D" id="3.20.20.70">
    <property type="entry name" value="Aldolase class I"/>
    <property type="match status" value="1"/>
</dbReference>
<evidence type="ECO:0000256" key="3">
    <source>
        <dbReference type="ARBA" id="ARBA00022691"/>
    </source>
</evidence>
<evidence type="ECO:0000256" key="4">
    <source>
        <dbReference type="ARBA" id="ARBA00022723"/>
    </source>
</evidence>
<keyword evidence="4" id="KW-0479">Metal-binding</keyword>
<evidence type="ECO:0000259" key="7">
    <source>
        <dbReference type="PROSITE" id="PS51918"/>
    </source>
</evidence>